<comment type="subcellular location">
    <subcellularLocation>
        <location evidence="1">Endoplasmic reticulum membrane</location>
        <topology evidence="1">Multi-pass membrane protein</topology>
    </subcellularLocation>
</comment>
<evidence type="ECO:0000256" key="1">
    <source>
        <dbReference type="ARBA" id="ARBA00004477"/>
    </source>
</evidence>
<evidence type="ECO:0000256" key="9">
    <source>
        <dbReference type="SAM" id="Phobius"/>
    </source>
</evidence>
<comment type="similarity">
    <text evidence="3">Belongs to the PIGU family.</text>
</comment>
<keyword evidence="10" id="KW-0732">Signal</keyword>
<feature type="transmembrane region" description="Helical" evidence="9">
    <location>
        <begin position="346"/>
        <end position="371"/>
    </location>
</feature>
<dbReference type="Ensembl" id="ENSSAUT00010038585.1">
    <property type="protein sequence ID" value="ENSSAUP00010036654.1"/>
    <property type="gene ID" value="ENSSAUG00010015457.1"/>
</dbReference>
<dbReference type="AlphaFoldDB" id="A0A671WDI1"/>
<evidence type="ECO:0000256" key="7">
    <source>
        <dbReference type="ARBA" id="ARBA00022989"/>
    </source>
</evidence>
<dbReference type="GeneTree" id="ENSGT00390000014941"/>
<dbReference type="PANTHER" id="PTHR13121:SF0">
    <property type="entry name" value="PHOSPHATIDYLINOSITOL GLYCAN ANCHOR BIOSYNTHESIS CLASS U PROTEIN"/>
    <property type="match status" value="1"/>
</dbReference>
<keyword evidence="8 9" id="KW-0472">Membrane</keyword>
<feature type="chain" id="PRO_5025669157" evidence="10">
    <location>
        <begin position="18"/>
        <end position="427"/>
    </location>
</feature>
<keyword evidence="5 9" id="KW-0812">Transmembrane</keyword>
<proteinExistence type="inferred from homology"/>
<evidence type="ECO:0000256" key="4">
    <source>
        <dbReference type="ARBA" id="ARBA00022502"/>
    </source>
</evidence>
<keyword evidence="6" id="KW-0256">Endoplasmic reticulum</keyword>
<dbReference type="Pfam" id="PF06728">
    <property type="entry name" value="PIG-U"/>
    <property type="match status" value="1"/>
</dbReference>
<evidence type="ECO:0000256" key="8">
    <source>
        <dbReference type="ARBA" id="ARBA00023136"/>
    </source>
</evidence>
<keyword evidence="4" id="KW-0337">GPI-anchor biosynthesis</keyword>
<feature type="transmembrane region" description="Helical" evidence="9">
    <location>
        <begin position="159"/>
        <end position="178"/>
    </location>
</feature>
<dbReference type="UniPathway" id="UPA00196"/>
<feature type="transmembrane region" description="Helical" evidence="9">
    <location>
        <begin position="377"/>
        <end position="399"/>
    </location>
</feature>
<dbReference type="GO" id="GO:0006506">
    <property type="term" value="P:GPI anchor biosynthetic process"/>
    <property type="evidence" value="ECO:0007669"/>
    <property type="project" value="UniProtKB-UniPathway"/>
</dbReference>
<evidence type="ECO:0000256" key="6">
    <source>
        <dbReference type="ARBA" id="ARBA00022824"/>
    </source>
</evidence>
<reference evidence="11" key="3">
    <citation type="submission" date="2025-09" db="UniProtKB">
        <authorList>
            <consortium name="Ensembl"/>
        </authorList>
    </citation>
    <scope>IDENTIFICATION</scope>
</reference>
<dbReference type="InterPro" id="IPR009600">
    <property type="entry name" value="PIG-U"/>
</dbReference>
<evidence type="ECO:0000256" key="5">
    <source>
        <dbReference type="ARBA" id="ARBA00022692"/>
    </source>
</evidence>
<comment type="pathway">
    <text evidence="2">Glycolipid biosynthesis; glycosylphosphatidylinositol-anchor biosynthesis.</text>
</comment>
<feature type="signal peptide" evidence="10">
    <location>
        <begin position="1"/>
        <end position="17"/>
    </location>
</feature>
<organism evidence="11 12">
    <name type="scientific">Sparus aurata</name>
    <name type="common">Gilthead sea bream</name>
    <dbReference type="NCBI Taxonomy" id="8175"/>
    <lineage>
        <taxon>Eukaryota</taxon>
        <taxon>Metazoa</taxon>
        <taxon>Chordata</taxon>
        <taxon>Craniata</taxon>
        <taxon>Vertebrata</taxon>
        <taxon>Euteleostomi</taxon>
        <taxon>Actinopterygii</taxon>
        <taxon>Neopterygii</taxon>
        <taxon>Teleostei</taxon>
        <taxon>Neoteleostei</taxon>
        <taxon>Acanthomorphata</taxon>
        <taxon>Eupercaria</taxon>
        <taxon>Spariformes</taxon>
        <taxon>Sparidae</taxon>
        <taxon>Sparus</taxon>
    </lineage>
</organism>
<feature type="transmembrane region" description="Helical" evidence="9">
    <location>
        <begin position="277"/>
        <end position="294"/>
    </location>
</feature>
<sequence>MAAPLTLLLILAVTIRAALYRSSLADLIAERVEVVSPLTAWKRVVEGLALLDLGVSPYAGDVFHETPLIIYLFHFLVDYAEITFMVSAINDVFVVPIQFRKQKYALEAERYPLDCLELIRSPKEMYYIPLKVAMFYLLNPFTILSCVAKSTCGLNNAVIALFILTTIKGNVLLSAIFLSLATYQSIYPLTLCAPALLYLTQRQYIPVNFRRFSFWWFVAQYAFMYLGSLFVMICLSFFLLGSWDYLPSVYGFILSVPDLTPNIGLFWYFFAEMFEHFRLFFLCVFQINIFFYTIPLSIKLKEHPVFLIFMQLAVISIFKSYPTVGDIALYLAFLPVWSHLHRFLRNIFLVSCVLLACSALFPVLWHLWIYAGSANSNFYYAITLLFNVAQILLVSDYFYAFLRREHHLSYGLYLKRKDGSEATLVLK</sequence>
<name>A0A671WDI1_SPAAU</name>
<feature type="transmembrane region" description="Helical" evidence="9">
    <location>
        <begin position="221"/>
        <end position="243"/>
    </location>
</feature>
<dbReference type="PANTHER" id="PTHR13121">
    <property type="entry name" value="GPI TRANSAMIDASE COMPONENT PIG-U"/>
    <property type="match status" value="1"/>
</dbReference>
<dbReference type="GO" id="GO:0042765">
    <property type="term" value="C:GPI-anchor transamidase complex"/>
    <property type="evidence" value="ECO:0007669"/>
    <property type="project" value="InterPro"/>
</dbReference>
<accession>A0A671WDI1</accession>
<keyword evidence="12" id="KW-1185">Reference proteome</keyword>
<feature type="transmembrane region" description="Helical" evidence="9">
    <location>
        <begin position="249"/>
        <end position="270"/>
    </location>
</feature>
<gene>
    <name evidence="11" type="primary">PIGU</name>
    <name evidence="11" type="synonym">pigu</name>
</gene>
<feature type="transmembrane region" description="Helical" evidence="9">
    <location>
        <begin position="125"/>
        <end position="147"/>
    </location>
</feature>
<protein>
    <submittedName>
        <fullName evidence="11">Phosphatidylinositol glycan anchor biosynthesis, class U</fullName>
    </submittedName>
</protein>
<dbReference type="Proteomes" id="UP000472265">
    <property type="component" value="Chromosome 6"/>
</dbReference>
<reference evidence="11" key="1">
    <citation type="submission" date="2021-04" db="EMBL/GenBank/DDBJ databases">
        <authorList>
            <consortium name="Wellcome Sanger Institute Data Sharing"/>
        </authorList>
    </citation>
    <scope>NUCLEOTIDE SEQUENCE [LARGE SCALE GENOMIC DNA]</scope>
</reference>
<feature type="transmembrane region" description="Helical" evidence="9">
    <location>
        <begin position="306"/>
        <end position="334"/>
    </location>
</feature>
<evidence type="ECO:0000256" key="2">
    <source>
        <dbReference type="ARBA" id="ARBA00004687"/>
    </source>
</evidence>
<evidence type="ECO:0000313" key="12">
    <source>
        <dbReference type="Proteomes" id="UP000472265"/>
    </source>
</evidence>
<evidence type="ECO:0000313" key="11">
    <source>
        <dbReference type="Ensembl" id="ENSSAUP00010036654.1"/>
    </source>
</evidence>
<reference evidence="11" key="2">
    <citation type="submission" date="2025-08" db="UniProtKB">
        <authorList>
            <consortium name="Ensembl"/>
        </authorList>
    </citation>
    <scope>IDENTIFICATION</scope>
</reference>
<feature type="transmembrane region" description="Helical" evidence="9">
    <location>
        <begin position="184"/>
        <end position="200"/>
    </location>
</feature>
<evidence type="ECO:0000256" key="3">
    <source>
        <dbReference type="ARBA" id="ARBA00010026"/>
    </source>
</evidence>
<keyword evidence="7 9" id="KW-1133">Transmembrane helix</keyword>
<dbReference type="GO" id="GO:0016255">
    <property type="term" value="P:attachment of GPI anchor to protein"/>
    <property type="evidence" value="ECO:0007669"/>
    <property type="project" value="InterPro"/>
</dbReference>
<evidence type="ECO:0000256" key="10">
    <source>
        <dbReference type="SAM" id="SignalP"/>
    </source>
</evidence>